<dbReference type="OrthoDB" id="2613805at2"/>
<dbReference type="InterPro" id="IPR056091">
    <property type="entry name" value="DUF7674"/>
</dbReference>
<gene>
    <name evidence="2" type="ORF">EC604_27045</name>
</gene>
<evidence type="ECO:0000259" key="1">
    <source>
        <dbReference type="Pfam" id="PF24722"/>
    </source>
</evidence>
<dbReference type="AlphaFoldDB" id="A0A5M9X0X6"/>
<dbReference type="Proteomes" id="UP000323664">
    <property type="component" value="Unassembled WGS sequence"/>
</dbReference>
<accession>A0A5M9X0X6</accession>
<sequence>MNKQTDEFLRDMLMFLPETTNDFLKSIDEHGEILVTVIIEGIFMPEIILLLKENKNTQLIESIFDYFEEISNCNDGYFINSIFSVTVLEILGNDKNILRTAKEYMGPTTTQLQIEADRGLGRS</sequence>
<dbReference type="EMBL" id="RIAS01000023">
    <property type="protein sequence ID" value="KAA8787495.1"/>
    <property type="molecule type" value="Genomic_DNA"/>
</dbReference>
<dbReference type="Pfam" id="PF24722">
    <property type="entry name" value="DUF7674"/>
    <property type="match status" value="1"/>
</dbReference>
<feature type="domain" description="DUF7674" evidence="1">
    <location>
        <begin position="15"/>
        <end position="115"/>
    </location>
</feature>
<organism evidence="2 3">
    <name type="scientific">Paenibacillus amylolyticus</name>
    <dbReference type="NCBI Taxonomy" id="1451"/>
    <lineage>
        <taxon>Bacteria</taxon>
        <taxon>Bacillati</taxon>
        <taxon>Bacillota</taxon>
        <taxon>Bacilli</taxon>
        <taxon>Bacillales</taxon>
        <taxon>Paenibacillaceae</taxon>
        <taxon>Paenibacillus</taxon>
    </lineage>
</organism>
<comment type="caution">
    <text evidence="2">The sequence shown here is derived from an EMBL/GenBank/DDBJ whole genome shotgun (WGS) entry which is preliminary data.</text>
</comment>
<evidence type="ECO:0000313" key="3">
    <source>
        <dbReference type="Proteomes" id="UP000323664"/>
    </source>
</evidence>
<proteinExistence type="predicted"/>
<reference evidence="2 3" key="1">
    <citation type="journal article" date="2019" name="J. Ind. Microbiol. Biotechnol.">
        <title>Paenibacillus amylolyticus 27C64 has a diverse set of carbohydrate-active enzymes and complete pectin deconstruction system.</title>
        <authorList>
            <person name="Keggi C."/>
            <person name="Doran-Peterson J."/>
        </authorList>
    </citation>
    <scope>NUCLEOTIDE SEQUENCE [LARGE SCALE GENOMIC DNA]</scope>
    <source>
        <strain evidence="2 3">27C64</strain>
    </source>
</reference>
<protein>
    <submittedName>
        <fullName evidence="2">Resolvase</fullName>
    </submittedName>
</protein>
<evidence type="ECO:0000313" key="2">
    <source>
        <dbReference type="EMBL" id="KAA8787495.1"/>
    </source>
</evidence>
<name>A0A5M9X0X6_PAEAM</name>